<reference evidence="2" key="1">
    <citation type="submission" date="2016-01" db="EMBL/GenBank/DDBJ databases">
        <authorList>
            <person name="Mitreva M."/>
            <person name="Pepin K.H."/>
            <person name="Mihindukulasuriya K.A."/>
            <person name="Fulton R."/>
            <person name="Fronick C."/>
            <person name="O'Laughlin M."/>
            <person name="Miner T."/>
            <person name="Herter B."/>
            <person name="Rosa B.A."/>
            <person name="Cordes M."/>
            <person name="Tomlinson C."/>
            <person name="Wollam A."/>
            <person name="Palsikar V.B."/>
            <person name="Mardis E.R."/>
            <person name="Wilson R.K."/>
        </authorList>
    </citation>
    <scope>NUCLEOTIDE SEQUENCE [LARGE SCALE GENOMIC DNA]</scope>
    <source>
        <strain evidence="2">CMW8396</strain>
    </source>
</reference>
<gene>
    <name evidence="1" type="ORF">HMPREF3206_00395</name>
</gene>
<proteinExistence type="predicted"/>
<dbReference type="REBASE" id="169866">
    <property type="entry name" value="Fsp8396ORF397P"/>
</dbReference>
<dbReference type="STRING" id="134605.HMPREF3206_00395"/>
<dbReference type="AlphaFoldDB" id="A0A133NK01"/>
<dbReference type="EMBL" id="LRPX01000008">
    <property type="protein sequence ID" value="KXA16625.1"/>
    <property type="molecule type" value="Genomic_DNA"/>
</dbReference>
<dbReference type="Proteomes" id="UP000070617">
    <property type="component" value="Unassembled WGS sequence"/>
</dbReference>
<dbReference type="PATRIC" id="fig|134605.3.peg.395"/>
<protein>
    <submittedName>
        <fullName evidence="1">Uncharacterized protein</fullName>
    </submittedName>
</protein>
<sequence length="259" mass="29946">MSWRNFEEECTAYLNEKYGIKFEQQGESDSTVSDILYCGKDKAFYIEAKMPNAQCGQFVLLPDLKNGVFKYSTKNKTSENEYTRMIVNFMDRNFDEFCNSGTAGSDINMPKSVFYNWIINYYKEKGAEFFITKDRGEFLIFPIDQFPNYFDVTAKYREKKSGSSSLNNSNKSDFEYAMGIAGIDFSFSGLDIISDSHLDGIKVNGNKYDYLLRENGSNYKVRKLSNTRNANVIFSIELVDYDIEQQKMDLIQFENAISK</sequence>
<comment type="caution">
    <text evidence="1">The sequence shown here is derived from an EMBL/GenBank/DDBJ whole genome shotgun (WGS) entry which is preliminary data.</text>
</comment>
<dbReference type="CDD" id="cd21834">
    <property type="entry name" value="Hhal-like"/>
    <property type="match status" value="1"/>
</dbReference>
<keyword evidence="2" id="KW-1185">Reference proteome</keyword>
<organism evidence="1 2">
    <name type="scientific">Fusobacterium equinum</name>
    <dbReference type="NCBI Taxonomy" id="134605"/>
    <lineage>
        <taxon>Bacteria</taxon>
        <taxon>Fusobacteriati</taxon>
        <taxon>Fusobacteriota</taxon>
        <taxon>Fusobacteriia</taxon>
        <taxon>Fusobacteriales</taxon>
        <taxon>Fusobacteriaceae</taxon>
        <taxon>Fusobacterium</taxon>
    </lineage>
</organism>
<evidence type="ECO:0000313" key="2">
    <source>
        <dbReference type="Proteomes" id="UP000070617"/>
    </source>
</evidence>
<accession>A0A133NK01</accession>
<dbReference type="RefSeq" id="WP_261787095.1">
    <property type="nucleotide sequence ID" value="NZ_KQ956514.1"/>
</dbReference>
<name>A0A133NK01_9FUSO</name>
<evidence type="ECO:0000313" key="1">
    <source>
        <dbReference type="EMBL" id="KXA16625.1"/>
    </source>
</evidence>